<proteinExistence type="predicted"/>
<dbReference type="Proteomes" id="UP000316759">
    <property type="component" value="Unassembled WGS sequence"/>
</dbReference>
<sequence>MSLNGKFVGGSNFTNGVFGGTRGVRNYPEASSADIKVVLLHVREPVLDRWTLSFSFRDSGNLDKLPEVYETNVHPSGSPSSFHCAIFEIRCRDSGHDRAFPAMMASAVRENFYIDDSLASVESVDDSFRLARELSGMLQKGIFCLANSASNFPEVSMHPQGSELSCVNISIITKVTDV</sequence>
<protein>
    <submittedName>
        <fullName evidence="1">Uncharacterized protein</fullName>
    </submittedName>
</protein>
<evidence type="ECO:0000313" key="2">
    <source>
        <dbReference type="Proteomes" id="UP000316759"/>
    </source>
</evidence>
<organism evidence="1 2">
    <name type="scientific">Fasciola gigantica</name>
    <name type="common">Giant liver fluke</name>
    <dbReference type="NCBI Taxonomy" id="46835"/>
    <lineage>
        <taxon>Eukaryota</taxon>
        <taxon>Metazoa</taxon>
        <taxon>Spiralia</taxon>
        <taxon>Lophotrochozoa</taxon>
        <taxon>Platyhelminthes</taxon>
        <taxon>Trematoda</taxon>
        <taxon>Digenea</taxon>
        <taxon>Plagiorchiida</taxon>
        <taxon>Echinostomata</taxon>
        <taxon>Echinostomatoidea</taxon>
        <taxon>Fasciolidae</taxon>
        <taxon>Fasciola</taxon>
    </lineage>
</organism>
<comment type="caution">
    <text evidence="1">The sequence shown here is derived from an EMBL/GenBank/DDBJ whole genome shotgun (WGS) entry which is preliminary data.</text>
</comment>
<dbReference type="PANTHER" id="PTHR47331">
    <property type="entry name" value="PHD-TYPE DOMAIN-CONTAINING PROTEIN"/>
    <property type="match status" value="1"/>
</dbReference>
<evidence type="ECO:0000313" key="1">
    <source>
        <dbReference type="EMBL" id="TPP64084.1"/>
    </source>
</evidence>
<keyword evidence="2" id="KW-1185">Reference proteome</keyword>
<gene>
    <name evidence="1" type="ORF">FGIG_05462</name>
</gene>
<accession>A0A504YRS9</accession>
<dbReference type="AlphaFoldDB" id="A0A504YRS9"/>
<name>A0A504YRS9_FASGI</name>
<dbReference type="STRING" id="46835.A0A504YRS9"/>
<dbReference type="EMBL" id="SUNJ01004890">
    <property type="protein sequence ID" value="TPP64084.1"/>
    <property type="molecule type" value="Genomic_DNA"/>
</dbReference>
<dbReference type="OrthoDB" id="10051210at2759"/>
<reference evidence="1 2" key="1">
    <citation type="submission" date="2019-04" db="EMBL/GenBank/DDBJ databases">
        <title>Annotation for the trematode Fasciola gigantica.</title>
        <authorList>
            <person name="Choi Y.-J."/>
        </authorList>
    </citation>
    <scope>NUCLEOTIDE SEQUENCE [LARGE SCALE GENOMIC DNA]</scope>
    <source>
        <strain evidence="1">Uganda_cow_1</strain>
    </source>
</reference>